<dbReference type="Proteomes" id="UP001500221">
    <property type="component" value="Unassembled WGS sequence"/>
</dbReference>
<reference evidence="13" key="1">
    <citation type="journal article" date="2019" name="Int. J. Syst. Evol. Microbiol.">
        <title>The Global Catalogue of Microorganisms (GCM) 10K type strain sequencing project: providing services to taxonomists for standard genome sequencing and annotation.</title>
        <authorList>
            <consortium name="The Broad Institute Genomics Platform"/>
            <consortium name="The Broad Institute Genome Sequencing Center for Infectious Disease"/>
            <person name="Wu L."/>
            <person name="Ma J."/>
        </authorList>
    </citation>
    <scope>NUCLEOTIDE SEQUENCE [LARGE SCALE GENOMIC DNA]</scope>
    <source>
        <strain evidence="13">JCM 18459</strain>
    </source>
</reference>
<evidence type="ECO:0000256" key="7">
    <source>
        <dbReference type="ARBA" id="ARBA00022989"/>
    </source>
</evidence>
<keyword evidence="2" id="KW-0813">Transport</keyword>
<evidence type="ECO:0000256" key="8">
    <source>
        <dbReference type="ARBA" id="ARBA00023032"/>
    </source>
</evidence>
<feature type="region of interest" description="Disordered" evidence="10">
    <location>
        <begin position="241"/>
        <end position="261"/>
    </location>
</feature>
<feature type="transmembrane region" description="Helical" evidence="11">
    <location>
        <begin position="209"/>
        <end position="230"/>
    </location>
</feature>
<keyword evidence="13" id="KW-1185">Reference proteome</keyword>
<proteinExistence type="predicted"/>
<dbReference type="InterPro" id="IPR059112">
    <property type="entry name" value="CysZ/EI24"/>
</dbReference>
<keyword evidence="6 11" id="KW-0812">Transmembrane</keyword>
<feature type="transmembrane region" description="Helical" evidence="11">
    <location>
        <begin position="137"/>
        <end position="165"/>
    </location>
</feature>
<name>A0ABP9PSM8_9ACTN</name>
<feature type="transmembrane region" description="Helical" evidence="11">
    <location>
        <begin position="25"/>
        <end position="58"/>
    </location>
</feature>
<evidence type="ECO:0000256" key="2">
    <source>
        <dbReference type="ARBA" id="ARBA00022448"/>
    </source>
</evidence>
<evidence type="ECO:0000256" key="9">
    <source>
        <dbReference type="ARBA" id="ARBA00023136"/>
    </source>
</evidence>
<dbReference type="EMBL" id="BAABKG010000003">
    <property type="protein sequence ID" value="GAA5150296.1"/>
    <property type="molecule type" value="Genomic_DNA"/>
</dbReference>
<evidence type="ECO:0000256" key="1">
    <source>
        <dbReference type="ARBA" id="ARBA00004141"/>
    </source>
</evidence>
<keyword evidence="9 11" id="KW-0472">Membrane</keyword>
<comment type="subcellular location">
    <subcellularLocation>
        <location evidence="1">Membrane</location>
        <topology evidence="1">Multi-pass membrane protein</topology>
    </subcellularLocation>
</comment>
<keyword evidence="8" id="KW-0764">Sulfate transport</keyword>
<evidence type="ECO:0000313" key="12">
    <source>
        <dbReference type="EMBL" id="GAA5150296.1"/>
    </source>
</evidence>
<dbReference type="Pfam" id="PF07264">
    <property type="entry name" value="EI24"/>
    <property type="match status" value="1"/>
</dbReference>
<comment type="caution">
    <text evidence="12">The sequence shown here is derived from an EMBL/GenBank/DDBJ whole genome shotgun (WGS) entry which is preliminary data.</text>
</comment>
<organism evidence="12 13">
    <name type="scientific">Nocardioides marinquilinus</name>
    <dbReference type="NCBI Taxonomy" id="1210400"/>
    <lineage>
        <taxon>Bacteria</taxon>
        <taxon>Bacillati</taxon>
        <taxon>Actinomycetota</taxon>
        <taxon>Actinomycetes</taxon>
        <taxon>Propionibacteriales</taxon>
        <taxon>Nocardioidaceae</taxon>
        <taxon>Nocardioides</taxon>
    </lineage>
</organism>
<evidence type="ECO:0000313" key="13">
    <source>
        <dbReference type="Proteomes" id="UP001500221"/>
    </source>
</evidence>
<dbReference type="PANTHER" id="PTHR37468:SF1">
    <property type="entry name" value="SULFATE TRANSPORTER CYSZ"/>
    <property type="match status" value="1"/>
</dbReference>
<evidence type="ECO:0000256" key="10">
    <source>
        <dbReference type="SAM" id="MobiDB-lite"/>
    </source>
</evidence>
<evidence type="ECO:0000256" key="11">
    <source>
        <dbReference type="SAM" id="Phobius"/>
    </source>
</evidence>
<evidence type="ECO:0000256" key="6">
    <source>
        <dbReference type="ARBA" id="ARBA00022692"/>
    </source>
</evidence>
<evidence type="ECO:0000256" key="4">
    <source>
        <dbReference type="ARBA" id="ARBA00022519"/>
    </source>
</evidence>
<evidence type="ECO:0000256" key="5">
    <source>
        <dbReference type="ARBA" id="ARBA00022605"/>
    </source>
</evidence>
<dbReference type="InterPro" id="IPR050480">
    <property type="entry name" value="CysZ-like"/>
</dbReference>
<keyword evidence="7 11" id="KW-1133">Transmembrane helix</keyword>
<protein>
    <submittedName>
        <fullName evidence="12">EI24 domain-containing protein</fullName>
    </submittedName>
</protein>
<sequence length="261" mass="27817">MDGGYAHGASYLGRGWQLMRQRPRLLLLGMVPALVVFVVLAAAFVLLLLNLGGVAAWVTPFADDWWTPLRAVVRLGAAVVLVVASVLLWIATFTALTLTVGDPFYEKIWRECEAMLGPTELGDGLGFWRSAVDGLKLTALGILTSLIVLLSGLLPVIGPVLGLLLGVTLSGRALGREVLSRPLEGRDLDRHAQRALLDPHRRAVHGYGVVTQLCFLVPLGGVLVMPVAVAGATAMARDILDGTPPPGWDDVKPQTGRPDSL</sequence>
<accession>A0ABP9PSM8</accession>
<evidence type="ECO:0000256" key="3">
    <source>
        <dbReference type="ARBA" id="ARBA00022475"/>
    </source>
</evidence>
<keyword evidence="4" id="KW-0997">Cell inner membrane</keyword>
<dbReference type="PANTHER" id="PTHR37468">
    <property type="entry name" value="SULFATE TRANSPORTER CYSZ"/>
    <property type="match status" value="1"/>
</dbReference>
<feature type="transmembrane region" description="Helical" evidence="11">
    <location>
        <begin position="78"/>
        <end position="100"/>
    </location>
</feature>
<gene>
    <name evidence="12" type="ORF">GCM10023340_27100</name>
</gene>
<keyword evidence="3" id="KW-1003">Cell membrane</keyword>
<keyword evidence="5" id="KW-0028">Amino-acid biosynthesis</keyword>
<dbReference type="RefSeq" id="WP_345459274.1">
    <property type="nucleotide sequence ID" value="NZ_BAABKG010000003.1"/>
</dbReference>